<protein>
    <submittedName>
        <fullName evidence="1">Ribonuclease</fullName>
    </submittedName>
</protein>
<dbReference type="AlphaFoldDB" id="A0A844ZRG4"/>
<dbReference type="EMBL" id="WTYX01000001">
    <property type="protein sequence ID" value="MXO89680.1"/>
    <property type="molecule type" value="Genomic_DNA"/>
</dbReference>
<comment type="caution">
    <text evidence="1">The sequence shown here is derived from an EMBL/GenBank/DDBJ whole genome shotgun (WGS) entry which is preliminary data.</text>
</comment>
<accession>A0A844ZRG4</accession>
<sequence length="327" mass="35301">MADWLVEEGIGEHRALAMLGGTALRARVDWPGKASAGQVEEAKLVSRAKGSARGTAQLANGEEVLVSHLPRDAVQGASLRIEITRSQIGESGRVKRAQARPTELPLCPAPTLADSIRAAGDTVQIVRQFPDDFWEEIYDDAWTGFYDFKGGSLHFSPTPAMTLIDIDGALAPRELALAACRPIAKALGRFDIGGSIGIDFPTLEAKSDRKAVDDALAAALGDWPHEKTAMNGFGFVQIVARLERPSLLHRTHFSRTGAAARLLLRRAEEVTDPGAILLRCHHAVADKLTAPWLQSLAQRTGREIRIERDPTLAMEGGFAQAVPLESP</sequence>
<proteinExistence type="predicted"/>
<keyword evidence="2" id="KW-1185">Reference proteome</keyword>
<evidence type="ECO:0000313" key="2">
    <source>
        <dbReference type="Proteomes" id="UP000442714"/>
    </source>
</evidence>
<evidence type="ECO:0000313" key="1">
    <source>
        <dbReference type="EMBL" id="MXO89680.1"/>
    </source>
</evidence>
<reference evidence="1 2" key="1">
    <citation type="submission" date="2019-12" db="EMBL/GenBank/DDBJ databases">
        <title>Genomic-based taxomic classification of the family Erythrobacteraceae.</title>
        <authorList>
            <person name="Xu L."/>
        </authorList>
    </citation>
    <scope>NUCLEOTIDE SEQUENCE [LARGE SCALE GENOMIC DNA]</scope>
    <source>
        <strain evidence="1 2">KCTC 52763</strain>
    </source>
</reference>
<dbReference type="OrthoDB" id="7403919at2"/>
<name>A0A844ZRG4_9SPHN</name>
<organism evidence="1 2">
    <name type="scientific">Pontixanthobacter aquaemixtae</name>
    <dbReference type="NCBI Taxonomy" id="1958940"/>
    <lineage>
        <taxon>Bacteria</taxon>
        <taxon>Pseudomonadati</taxon>
        <taxon>Pseudomonadota</taxon>
        <taxon>Alphaproteobacteria</taxon>
        <taxon>Sphingomonadales</taxon>
        <taxon>Erythrobacteraceae</taxon>
        <taxon>Pontixanthobacter</taxon>
    </lineage>
</organism>
<dbReference type="RefSeq" id="WP_160603113.1">
    <property type="nucleotide sequence ID" value="NZ_WTYX01000001.1"/>
</dbReference>
<dbReference type="Proteomes" id="UP000442714">
    <property type="component" value="Unassembled WGS sequence"/>
</dbReference>
<gene>
    <name evidence="1" type="ORF">GRI41_02485</name>
</gene>